<dbReference type="FunFam" id="2.60.40.150:FF:000113">
    <property type="entry name" value="activating signal cointegrator 1 complex subunit 3"/>
    <property type="match status" value="1"/>
</dbReference>
<evidence type="ECO:0000259" key="9">
    <source>
        <dbReference type="SMART" id="SM00973"/>
    </source>
</evidence>
<feature type="compositionally biased region" description="Basic and acidic residues" evidence="8">
    <location>
        <begin position="19"/>
        <end position="29"/>
    </location>
</feature>
<name>A0AAD8I2S0_9APIA</name>
<keyword evidence="5" id="KW-1133">Transmembrane helix</keyword>
<dbReference type="InterPro" id="IPR004179">
    <property type="entry name" value="Sec63-dom"/>
</dbReference>
<keyword evidence="10" id="KW-0547">Nucleotide-binding</keyword>
<dbReference type="SMART" id="SM00973">
    <property type="entry name" value="Sec63"/>
    <property type="match status" value="1"/>
</dbReference>
<dbReference type="InterPro" id="IPR014756">
    <property type="entry name" value="Ig_E-set"/>
</dbReference>
<organism evidence="10 11">
    <name type="scientific">Heracleum sosnowskyi</name>
    <dbReference type="NCBI Taxonomy" id="360622"/>
    <lineage>
        <taxon>Eukaryota</taxon>
        <taxon>Viridiplantae</taxon>
        <taxon>Streptophyta</taxon>
        <taxon>Embryophyta</taxon>
        <taxon>Tracheophyta</taxon>
        <taxon>Spermatophyta</taxon>
        <taxon>Magnoliopsida</taxon>
        <taxon>eudicotyledons</taxon>
        <taxon>Gunneridae</taxon>
        <taxon>Pentapetalae</taxon>
        <taxon>asterids</taxon>
        <taxon>campanulids</taxon>
        <taxon>Apiales</taxon>
        <taxon>Apiaceae</taxon>
        <taxon>Apioideae</taxon>
        <taxon>apioid superclade</taxon>
        <taxon>Tordylieae</taxon>
        <taxon>Tordyliinae</taxon>
        <taxon>Heracleum</taxon>
    </lineage>
</organism>
<dbReference type="Proteomes" id="UP001237642">
    <property type="component" value="Unassembled WGS sequence"/>
</dbReference>
<evidence type="ECO:0000256" key="8">
    <source>
        <dbReference type="SAM" id="MobiDB-lite"/>
    </source>
</evidence>
<dbReference type="AlphaFoldDB" id="A0AAD8I2S0"/>
<dbReference type="InterPro" id="IPR035892">
    <property type="entry name" value="C2_domain_sf"/>
</dbReference>
<keyword evidence="10" id="KW-0067">ATP-binding</keyword>
<keyword evidence="10" id="KW-0378">Hydrolase</keyword>
<dbReference type="SUPFAM" id="SSF158702">
    <property type="entry name" value="Sec63 N-terminal domain-like"/>
    <property type="match status" value="1"/>
</dbReference>
<evidence type="ECO:0000256" key="4">
    <source>
        <dbReference type="ARBA" id="ARBA00022824"/>
    </source>
</evidence>
<dbReference type="PANTHER" id="PTHR24075:SF5">
    <property type="entry name" value="U5 SMALL NUCLEAR RIBONUCLEOPROTEIN 200 KDA HELICASE"/>
    <property type="match status" value="1"/>
</dbReference>
<evidence type="ECO:0000313" key="10">
    <source>
        <dbReference type="EMBL" id="KAK1376813.1"/>
    </source>
</evidence>
<reference evidence="10" key="1">
    <citation type="submission" date="2023-02" db="EMBL/GenBank/DDBJ databases">
        <title>Genome of toxic invasive species Heracleum sosnowskyi carries increased number of genes despite the absence of recent whole-genome duplications.</title>
        <authorList>
            <person name="Schelkunov M."/>
            <person name="Shtratnikova V."/>
            <person name="Makarenko M."/>
            <person name="Klepikova A."/>
            <person name="Omelchenko D."/>
            <person name="Novikova G."/>
            <person name="Obukhova E."/>
            <person name="Bogdanov V."/>
            <person name="Penin A."/>
            <person name="Logacheva M."/>
        </authorList>
    </citation>
    <scope>NUCLEOTIDE SEQUENCE</scope>
    <source>
        <strain evidence="10">Hsosn_3</strain>
        <tissue evidence="10">Leaf</tissue>
    </source>
</reference>
<dbReference type="GO" id="GO:0003724">
    <property type="term" value="F:RNA helicase activity"/>
    <property type="evidence" value="ECO:0007669"/>
    <property type="project" value="TreeGrafter"/>
</dbReference>
<evidence type="ECO:0000256" key="3">
    <source>
        <dbReference type="ARBA" id="ARBA00022692"/>
    </source>
</evidence>
<gene>
    <name evidence="10" type="ORF">POM88_033006</name>
</gene>
<keyword evidence="4" id="KW-0256">Endoplasmic reticulum</keyword>
<comment type="caution">
    <text evidence="10">The sequence shown here is derived from an EMBL/GenBank/DDBJ whole genome shotgun (WGS) entry which is preliminary data.</text>
</comment>
<evidence type="ECO:0000256" key="5">
    <source>
        <dbReference type="ARBA" id="ARBA00022989"/>
    </source>
</evidence>
<dbReference type="FunFam" id="1.10.150.20:FF:000013">
    <property type="entry name" value="U5 small nuclear ribonucleoprotein kDa helicase"/>
    <property type="match status" value="1"/>
</dbReference>
<accession>A0AAD8I2S0</accession>
<dbReference type="GO" id="GO:0000388">
    <property type="term" value="P:spliceosome conformational change to release U4 (or U4atac) and U1 (or U11)"/>
    <property type="evidence" value="ECO:0007669"/>
    <property type="project" value="TreeGrafter"/>
</dbReference>
<keyword evidence="11" id="KW-1185">Reference proteome</keyword>
<keyword evidence="6" id="KW-0472">Membrane</keyword>
<dbReference type="GO" id="GO:0003723">
    <property type="term" value="F:RNA binding"/>
    <property type="evidence" value="ECO:0007669"/>
    <property type="project" value="TreeGrafter"/>
</dbReference>
<evidence type="ECO:0000313" key="11">
    <source>
        <dbReference type="Proteomes" id="UP001237642"/>
    </source>
</evidence>
<dbReference type="GO" id="GO:0016020">
    <property type="term" value="C:membrane"/>
    <property type="evidence" value="ECO:0007669"/>
    <property type="project" value="UniProtKB-SubCell"/>
</dbReference>
<dbReference type="Gene3D" id="1.10.3380.10">
    <property type="entry name" value="Sec63 N-terminal domain-like domain"/>
    <property type="match status" value="1"/>
</dbReference>
<keyword evidence="7" id="KW-0143">Chaperone</keyword>
<dbReference type="PANTHER" id="PTHR24075">
    <property type="entry name" value="SEC63 DOMAIN-CONTAINING"/>
    <property type="match status" value="1"/>
</dbReference>
<evidence type="ECO:0000256" key="2">
    <source>
        <dbReference type="ARBA" id="ARBA00004240"/>
    </source>
</evidence>
<protein>
    <submittedName>
        <fullName evidence="10">DExH-box ATP-dependent RNA helicase DExH12</fullName>
    </submittedName>
</protein>
<dbReference type="GO" id="GO:0005783">
    <property type="term" value="C:endoplasmic reticulum"/>
    <property type="evidence" value="ECO:0007669"/>
    <property type="project" value="UniProtKB-SubCell"/>
</dbReference>
<evidence type="ECO:0000256" key="7">
    <source>
        <dbReference type="ARBA" id="ARBA00023186"/>
    </source>
</evidence>
<keyword evidence="3" id="KW-0812">Transmembrane</keyword>
<sequence length="379" mass="42734">MEMSSSLVLRGDSGAPRNHTHEATTGEKAEISSFSDNDIMQSLGPALIACKYDISYATVERFGASLTKETKLKECLEILTSADEFEQFSIRPGEEELIRSLFINNQRFSFDNANCRDPHVKANALLQAHFSGQPLSGDLAADQKQVVLIASRLIPAMVDVIFFGGWLWLANCAMKVSQMVTQGLWDCDSMLLQLPYFTKELAQRCEDNPGTSVTSVYDFLEMEEDEWRDLLQMPDAQLFEIAKVCKRIPDIDLALHIQNSANIRAEEVISLHIIIERNLVGRTEVGPVYAPKYPKLKEEGWWVMVSDAKTNQLLAMKRVCVKRKSEKVKLDFAAPGQTGRKTYALYVICDSYIGCDLKHYFSVDVKSTGARKDDDYMKE</sequence>
<evidence type="ECO:0000256" key="1">
    <source>
        <dbReference type="ARBA" id="ARBA00004141"/>
    </source>
</evidence>
<dbReference type="GO" id="GO:0005681">
    <property type="term" value="C:spliceosomal complex"/>
    <property type="evidence" value="ECO:0007669"/>
    <property type="project" value="TreeGrafter"/>
</dbReference>
<dbReference type="Gene3D" id="2.60.40.150">
    <property type="entry name" value="C2 domain"/>
    <property type="match status" value="1"/>
</dbReference>
<proteinExistence type="predicted"/>
<keyword evidence="10" id="KW-0347">Helicase</keyword>
<evidence type="ECO:0000256" key="6">
    <source>
        <dbReference type="ARBA" id="ARBA00023136"/>
    </source>
</evidence>
<dbReference type="SUPFAM" id="SSF81296">
    <property type="entry name" value="E set domains"/>
    <property type="match status" value="1"/>
</dbReference>
<reference evidence="10" key="2">
    <citation type="submission" date="2023-05" db="EMBL/GenBank/DDBJ databases">
        <authorList>
            <person name="Schelkunov M.I."/>
        </authorList>
    </citation>
    <scope>NUCLEOTIDE SEQUENCE</scope>
    <source>
        <strain evidence="10">Hsosn_3</strain>
        <tissue evidence="10">Leaf</tissue>
    </source>
</reference>
<feature type="domain" description="SEC63" evidence="9">
    <location>
        <begin position="42"/>
        <end position="363"/>
    </location>
</feature>
<feature type="region of interest" description="Disordered" evidence="8">
    <location>
        <begin position="1"/>
        <end position="29"/>
    </location>
</feature>
<comment type="subcellular location">
    <subcellularLocation>
        <location evidence="2">Endoplasmic reticulum</location>
    </subcellularLocation>
    <subcellularLocation>
        <location evidence="1">Membrane</location>
        <topology evidence="1">Multi-pass membrane protein</topology>
    </subcellularLocation>
</comment>
<dbReference type="Gene3D" id="1.10.150.20">
    <property type="entry name" value="5' to 3' exonuclease, C-terminal subdomain"/>
    <property type="match status" value="1"/>
</dbReference>
<dbReference type="EMBL" id="JAUIZM010000007">
    <property type="protein sequence ID" value="KAK1376813.1"/>
    <property type="molecule type" value="Genomic_DNA"/>
</dbReference>
<dbReference type="Pfam" id="PF02889">
    <property type="entry name" value="Sec63"/>
    <property type="match status" value="1"/>
</dbReference>